<feature type="compositionally biased region" description="Basic and acidic residues" evidence="2">
    <location>
        <begin position="273"/>
        <end position="282"/>
    </location>
</feature>
<keyword evidence="1" id="KW-0812">Transmembrane</keyword>
<feature type="transmembrane region" description="Helical" evidence="1">
    <location>
        <begin position="176"/>
        <end position="199"/>
    </location>
</feature>
<dbReference type="PANTHER" id="PTHR35152">
    <property type="entry name" value="DOMAIN SIGNALLING PROTEIN, PUTATIVE (AFU_ORTHOLOGUE AFUA_5G11310)-RELATED"/>
    <property type="match status" value="1"/>
</dbReference>
<feature type="transmembrane region" description="Helical" evidence="1">
    <location>
        <begin position="219"/>
        <end position="240"/>
    </location>
</feature>
<dbReference type="Proteomes" id="UP000198280">
    <property type="component" value="Unassembled WGS sequence"/>
</dbReference>
<dbReference type="RefSeq" id="WP_375819895.1">
    <property type="nucleotide sequence ID" value="NZ_JBHJTH010000076.1"/>
</dbReference>
<accession>A0A238ZX04</accession>
<feature type="transmembrane region" description="Helical" evidence="1">
    <location>
        <begin position="145"/>
        <end position="169"/>
    </location>
</feature>
<keyword evidence="5" id="KW-1185">Reference proteome</keyword>
<dbReference type="InterPro" id="IPR005330">
    <property type="entry name" value="MHYT_dom"/>
</dbReference>
<dbReference type="PROSITE" id="PS50924">
    <property type="entry name" value="MHYT"/>
    <property type="match status" value="1"/>
</dbReference>
<gene>
    <name evidence="4" type="ORF">SAMN05216252_101625</name>
</gene>
<reference evidence="4 5" key="1">
    <citation type="submission" date="2017-06" db="EMBL/GenBank/DDBJ databases">
        <authorList>
            <person name="Kim H.J."/>
            <person name="Triplett B.A."/>
        </authorList>
    </citation>
    <scope>NUCLEOTIDE SEQUENCE [LARGE SCALE GENOMIC DNA]</scope>
    <source>
        <strain evidence="4 5">CGMCC 4.1858</strain>
    </source>
</reference>
<evidence type="ECO:0000256" key="2">
    <source>
        <dbReference type="SAM" id="MobiDB-lite"/>
    </source>
</evidence>
<dbReference type="EMBL" id="FZOF01000001">
    <property type="protein sequence ID" value="SNR87789.1"/>
    <property type="molecule type" value="Genomic_DNA"/>
</dbReference>
<organism evidence="4 5">
    <name type="scientific">Actinacidiphila glaucinigra</name>
    <dbReference type="NCBI Taxonomy" id="235986"/>
    <lineage>
        <taxon>Bacteria</taxon>
        <taxon>Bacillati</taxon>
        <taxon>Actinomycetota</taxon>
        <taxon>Actinomycetes</taxon>
        <taxon>Kitasatosporales</taxon>
        <taxon>Streptomycetaceae</taxon>
        <taxon>Actinacidiphila</taxon>
    </lineage>
</organism>
<dbReference type="GO" id="GO:0016020">
    <property type="term" value="C:membrane"/>
    <property type="evidence" value="ECO:0007669"/>
    <property type="project" value="UniProtKB-UniRule"/>
</dbReference>
<name>A0A238ZX04_9ACTN</name>
<evidence type="ECO:0000256" key="1">
    <source>
        <dbReference type="PROSITE-ProRule" id="PRU00244"/>
    </source>
</evidence>
<feature type="transmembrane region" description="Helical" evidence="1">
    <location>
        <begin position="48"/>
        <end position="73"/>
    </location>
</feature>
<feature type="transmembrane region" description="Helical" evidence="1">
    <location>
        <begin position="114"/>
        <end position="133"/>
    </location>
</feature>
<sequence>MSGTYGTVNGFTYGWATPLAGFVMACLGAALGLRCTTRALAMPPSRRAGWLALGSAAIGSGIWTMHFIAMMGFTVGEVRISYDMLVTFESLLVAIAVVALGVFLVGFAGRTPPAVLAGGCVTGLGIAAMHYLGMRGMRLRGDLEYTLSTVVLSVGVAVLAATVALWAAVSVRRMYAGVLAGLVLGFAVTAMHYIGMAALTVHLHSDAREGAAGAGPAASLAPVLIGPVVFLFLSGVVVALDPPVGEVAPEPAPARGRRSSRADRSSRAVHASRFREGPRERQ</sequence>
<feature type="domain" description="MHYT" evidence="3">
    <location>
        <begin position="13"/>
        <end position="202"/>
    </location>
</feature>
<protein>
    <submittedName>
        <fullName evidence="4">MHYT domain-containing protein, NO-binding membrane sensor</fullName>
    </submittedName>
</protein>
<evidence type="ECO:0000313" key="4">
    <source>
        <dbReference type="EMBL" id="SNR87789.1"/>
    </source>
</evidence>
<dbReference type="Pfam" id="PF03707">
    <property type="entry name" value="MHYT"/>
    <property type="match status" value="2"/>
</dbReference>
<feature type="transmembrane region" description="Helical" evidence="1">
    <location>
        <begin position="85"/>
        <end position="107"/>
    </location>
</feature>
<dbReference type="PANTHER" id="PTHR35152:SF1">
    <property type="entry name" value="DOMAIN SIGNALLING PROTEIN, PUTATIVE (AFU_ORTHOLOGUE AFUA_5G11310)-RELATED"/>
    <property type="match status" value="1"/>
</dbReference>
<keyword evidence="1" id="KW-0472">Membrane</keyword>
<keyword evidence="1" id="KW-1133">Transmembrane helix</keyword>
<feature type="region of interest" description="Disordered" evidence="2">
    <location>
        <begin position="244"/>
        <end position="282"/>
    </location>
</feature>
<proteinExistence type="predicted"/>
<evidence type="ECO:0000313" key="5">
    <source>
        <dbReference type="Proteomes" id="UP000198280"/>
    </source>
</evidence>
<evidence type="ECO:0000259" key="3">
    <source>
        <dbReference type="PROSITE" id="PS50924"/>
    </source>
</evidence>
<feature type="transmembrane region" description="Helical" evidence="1">
    <location>
        <begin position="12"/>
        <end position="36"/>
    </location>
</feature>
<dbReference type="AlphaFoldDB" id="A0A238ZX04"/>